<protein>
    <submittedName>
        <fullName evidence="1">Uncharacterized protein</fullName>
    </submittedName>
</protein>
<evidence type="ECO:0000313" key="1">
    <source>
        <dbReference type="EMBL" id="KAF1086300.1"/>
    </source>
</evidence>
<evidence type="ECO:0000313" key="2">
    <source>
        <dbReference type="Proteomes" id="UP000798488"/>
    </source>
</evidence>
<gene>
    <name evidence="1" type="ORF">SPSYN_00017</name>
</gene>
<dbReference type="OrthoDB" id="1808641at2"/>
<proteinExistence type="predicted"/>
<name>A0A9D2WSG8_9FIRM</name>
<dbReference type="SUPFAM" id="SSF52172">
    <property type="entry name" value="CheY-like"/>
    <property type="match status" value="1"/>
</dbReference>
<sequence length="153" mass="17450">MSKIKVIVTCNRKVIRSGVAMIFKASQHLDVIGREGADVTEEAYQLQPDILIYKLCLLEDADYEVLKNINKLCKWTKIVIFTDRPLYGNNFSKLTGICNGYVQGPILPGFLFRALELLCYSNHFFFLGNVTNVENETKKNMVGLVEEDYSMKN</sequence>
<dbReference type="RefSeq" id="WP_161820477.1">
    <property type="nucleotide sequence ID" value="NZ_LSRS01000001.1"/>
</dbReference>
<accession>A0A9D2WSG8</accession>
<keyword evidence="2" id="KW-1185">Reference proteome</keyword>
<dbReference type="EMBL" id="LSRS01000001">
    <property type="protein sequence ID" value="KAF1086300.1"/>
    <property type="molecule type" value="Genomic_DNA"/>
</dbReference>
<dbReference type="AlphaFoldDB" id="A0A9D2WSG8"/>
<dbReference type="InterPro" id="IPR011006">
    <property type="entry name" value="CheY-like_superfamily"/>
</dbReference>
<dbReference type="Proteomes" id="UP000798488">
    <property type="component" value="Unassembled WGS sequence"/>
</dbReference>
<comment type="caution">
    <text evidence="1">The sequence shown here is derived from an EMBL/GenBank/DDBJ whole genome shotgun (WGS) entry which is preliminary data.</text>
</comment>
<reference evidence="1" key="1">
    <citation type="submission" date="2016-02" db="EMBL/GenBank/DDBJ databases">
        <title>Draft Genome Sequence of Sporotomaculum syntrophicum Strain FB, a Syntrophic Benzoate Degrader.</title>
        <authorList>
            <person name="Nobu M.K."/>
            <person name="Narihiro T."/>
            <person name="Qiu Y.-L."/>
            <person name="Ohashi A."/>
            <person name="Liu W.-T."/>
            <person name="Yuji S."/>
        </authorList>
    </citation>
    <scope>NUCLEOTIDE SEQUENCE</scope>
    <source>
        <strain evidence="1">FB</strain>
    </source>
</reference>
<dbReference type="Gene3D" id="3.40.50.2300">
    <property type="match status" value="1"/>
</dbReference>
<organism evidence="1 2">
    <name type="scientific">Sporotomaculum syntrophicum</name>
    <dbReference type="NCBI Taxonomy" id="182264"/>
    <lineage>
        <taxon>Bacteria</taxon>
        <taxon>Bacillati</taxon>
        <taxon>Bacillota</taxon>
        <taxon>Clostridia</taxon>
        <taxon>Eubacteriales</taxon>
        <taxon>Desulfallaceae</taxon>
        <taxon>Sporotomaculum</taxon>
    </lineage>
</organism>